<keyword evidence="10" id="KW-1185">Reference proteome</keyword>
<protein>
    <submittedName>
        <fullName evidence="9">Carbohydrate ABC transporter membrane protein 1, CUT1 family</fullName>
    </submittedName>
</protein>
<evidence type="ECO:0000256" key="1">
    <source>
        <dbReference type="ARBA" id="ARBA00004651"/>
    </source>
</evidence>
<dbReference type="Proteomes" id="UP000184612">
    <property type="component" value="Unassembled WGS sequence"/>
</dbReference>
<dbReference type="STRING" id="1121345.SAMN02745217_01404"/>
<dbReference type="PANTHER" id="PTHR30193:SF44">
    <property type="entry name" value="LACTOSE TRANSPORT SYSTEM PERMEASE PROTEIN LACF"/>
    <property type="match status" value="1"/>
</dbReference>
<dbReference type="PROSITE" id="PS50928">
    <property type="entry name" value="ABC_TM1"/>
    <property type="match status" value="1"/>
</dbReference>
<gene>
    <name evidence="9" type="ORF">SAMN02745217_01404</name>
</gene>
<proteinExistence type="inferred from homology"/>
<evidence type="ECO:0000256" key="6">
    <source>
        <dbReference type="ARBA" id="ARBA00023136"/>
    </source>
</evidence>
<dbReference type="GO" id="GO:0005886">
    <property type="term" value="C:plasma membrane"/>
    <property type="evidence" value="ECO:0007669"/>
    <property type="project" value="UniProtKB-SubCell"/>
</dbReference>
<dbReference type="Gene3D" id="1.10.3720.10">
    <property type="entry name" value="MetI-like"/>
    <property type="match status" value="1"/>
</dbReference>
<keyword evidence="5 7" id="KW-1133">Transmembrane helix</keyword>
<dbReference type="SUPFAM" id="SSF161098">
    <property type="entry name" value="MetI-like"/>
    <property type="match status" value="1"/>
</dbReference>
<comment type="subcellular location">
    <subcellularLocation>
        <location evidence="1 7">Cell membrane</location>
        <topology evidence="1 7">Multi-pass membrane protein</topology>
    </subcellularLocation>
</comment>
<reference evidence="9 10" key="1">
    <citation type="submission" date="2016-12" db="EMBL/GenBank/DDBJ databases">
        <authorList>
            <person name="Song W.-J."/>
            <person name="Kurnit D.M."/>
        </authorList>
    </citation>
    <scope>NUCLEOTIDE SEQUENCE [LARGE SCALE GENOMIC DNA]</scope>
    <source>
        <strain evidence="9 10">DSM 12503</strain>
    </source>
</reference>
<keyword evidence="4 7" id="KW-0812">Transmembrane</keyword>
<evidence type="ECO:0000256" key="3">
    <source>
        <dbReference type="ARBA" id="ARBA00022475"/>
    </source>
</evidence>
<dbReference type="PANTHER" id="PTHR30193">
    <property type="entry name" value="ABC TRANSPORTER PERMEASE PROTEIN"/>
    <property type="match status" value="1"/>
</dbReference>
<keyword evidence="6 7" id="KW-0472">Membrane</keyword>
<feature type="transmembrane region" description="Helical" evidence="7">
    <location>
        <begin position="21"/>
        <end position="42"/>
    </location>
</feature>
<dbReference type="InterPro" id="IPR000515">
    <property type="entry name" value="MetI-like"/>
</dbReference>
<feature type="transmembrane region" description="Helical" evidence="7">
    <location>
        <begin position="292"/>
        <end position="312"/>
    </location>
</feature>
<dbReference type="EMBL" id="FRFD01000004">
    <property type="protein sequence ID" value="SHO47100.1"/>
    <property type="molecule type" value="Genomic_DNA"/>
</dbReference>
<feature type="domain" description="ABC transmembrane type-1" evidence="8">
    <location>
        <begin position="91"/>
        <end position="308"/>
    </location>
</feature>
<evidence type="ECO:0000256" key="5">
    <source>
        <dbReference type="ARBA" id="ARBA00022989"/>
    </source>
</evidence>
<feature type="transmembrane region" description="Helical" evidence="7">
    <location>
        <begin position="178"/>
        <end position="204"/>
    </location>
</feature>
<evidence type="ECO:0000259" key="8">
    <source>
        <dbReference type="PROSITE" id="PS50928"/>
    </source>
</evidence>
<keyword evidence="3" id="KW-1003">Cell membrane</keyword>
<evidence type="ECO:0000313" key="10">
    <source>
        <dbReference type="Proteomes" id="UP000184612"/>
    </source>
</evidence>
<dbReference type="RefSeq" id="WP_073588129.1">
    <property type="nucleotide sequence ID" value="NZ_FRFD01000004.1"/>
</dbReference>
<keyword evidence="2 7" id="KW-0813">Transport</keyword>
<evidence type="ECO:0000256" key="4">
    <source>
        <dbReference type="ARBA" id="ARBA00022692"/>
    </source>
</evidence>
<evidence type="ECO:0000256" key="7">
    <source>
        <dbReference type="RuleBase" id="RU363032"/>
    </source>
</evidence>
<organism evidence="9 10">
    <name type="scientific">Anaerocolumna xylanovorans DSM 12503</name>
    <dbReference type="NCBI Taxonomy" id="1121345"/>
    <lineage>
        <taxon>Bacteria</taxon>
        <taxon>Bacillati</taxon>
        <taxon>Bacillota</taxon>
        <taxon>Clostridia</taxon>
        <taxon>Lachnospirales</taxon>
        <taxon>Lachnospiraceae</taxon>
        <taxon>Anaerocolumna</taxon>
    </lineage>
</organism>
<feature type="transmembrane region" description="Helical" evidence="7">
    <location>
        <begin position="95"/>
        <end position="116"/>
    </location>
</feature>
<sequence length="322" mass="36962">MARLKAEAKGKERGWGNRRKKTILLLSMVAPGAIWLILLRYLPMFGIILAFKNYKIYTKDPSLFNNIMHSKWVGLDNFKFMFKTSDSWVMIRNTLGYNLFWILLGIIIAVSFAVMLDQVTNKFVAKSYQTMMFFPYFLSWVVASYFVLAFLDPTRGLIAHFQKSHGMSVTNWYNEASYWPFILTIANMWKYIGYSTILYLAAITGIDASQYEAASIDGASKWQQVWYVTIPHLKTMIIILFIMNIGKIFNADFGLFYSVPLNSGPLFPTTQVIDTYIYRTLMATHNEGMSTAASLIQNFVGFICIMTANTIVRKVDEESSLF</sequence>
<dbReference type="InterPro" id="IPR035906">
    <property type="entry name" value="MetI-like_sf"/>
</dbReference>
<dbReference type="Pfam" id="PF00528">
    <property type="entry name" value="BPD_transp_1"/>
    <property type="match status" value="1"/>
</dbReference>
<evidence type="ECO:0000256" key="2">
    <source>
        <dbReference type="ARBA" id="ARBA00022448"/>
    </source>
</evidence>
<name>A0A1M7Y494_9FIRM</name>
<evidence type="ECO:0000313" key="9">
    <source>
        <dbReference type="EMBL" id="SHO47100.1"/>
    </source>
</evidence>
<dbReference type="InterPro" id="IPR051393">
    <property type="entry name" value="ABC_transporter_permease"/>
</dbReference>
<dbReference type="GO" id="GO:0055085">
    <property type="term" value="P:transmembrane transport"/>
    <property type="evidence" value="ECO:0007669"/>
    <property type="project" value="InterPro"/>
</dbReference>
<accession>A0A1M7Y494</accession>
<feature type="transmembrane region" description="Helical" evidence="7">
    <location>
        <begin position="128"/>
        <end position="151"/>
    </location>
</feature>
<comment type="similarity">
    <text evidence="7">Belongs to the binding-protein-dependent transport system permease family.</text>
</comment>
<dbReference type="AlphaFoldDB" id="A0A1M7Y494"/>
<dbReference type="CDD" id="cd06261">
    <property type="entry name" value="TM_PBP2"/>
    <property type="match status" value="1"/>
</dbReference>
<dbReference type="OrthoDB" id="9785836at2"/>